<evidence type="ECO:0000313" key="1">
    <source>
        <dbReference type="EMBL" id="ALJ06060.1"/>
    </source>
</evidence>
<accession>A0A0P0DD24</accession>
<dbReference type="RefSeq" id="WP_054729221.1">
    <property type="nucleotide sequence ID" value="NZ_CP012898.1"/>
</dbReference>
<dbReference type="OrthoDB" id="1439745at2"/>
<proteinExistence type="predicted"/>
<gene>
    <name evidence="1" type="ORF">APS56_13375</name>
</gene>
<evidence type="ECO:0000313" key="2">
    <source>
        <dbReference type="Proteomes" id="UP000057981"/>
    </source>
</evidence>
<dbReference type="AlphaFoldDB" id="A0A0P0DD24"/>
<name>A0A0P0DD24_9FLAO</name>
<organism evidence="1 2">
    <name type="scientific">Pseudalgibacter alginicilyticus</name>
    <dbReference type="NCBI Taxonomy" id="1736674"/>
    <lineage>
        <taxon>Bacteria</taxon>
        <taxon>Pseudomonadati</taxon>
        <taxon>Bacteroidota</taxon>
        <taxon>Flavobacteriia</taxon>
        <taxon>Flavobacteriales</taxon>
        <taxon>Flavobacteriaceae</taxon>
        <taxon>Pseudalgibacter</taxon>
    </lineage>
</organism>
<dbReference type="EMBL" id="CP012898">
    <property type="protein sequence ID" value="ALJ06060.1"/>
    <property type="molecule type" value="Genomic_DNA"/>
</dbReference>
<dbReference type="KEGG" id="ahz:APS56_13375"/>
<dbReference type="Proteomes" id="UP000057981">
    <property type="component" value="Chromosome"/>
</dbReference>
<reference evidence="1 2" key="1">
    <citation type="submission" date="2015-10" db="EMBL/GenBank/DDBJ databases">
        <authorList>
            <person name="Gilbert D.G."/>
        </authorList>
    </citation>
    <scope>NUCLEOTIDE SEQUENCE [LARGE SCALE GENOMIC DNA]</scope>
    <source>
        <strain evidence="2">HZ-22</strain>
    </source>
</reference>
<keyword evidence="2" id="KW-1185">Reference proteome</keyword>
<sequence length="330" mass="37768">MNNIFNVSVLTFFIIVTLQSCDSNDDFTSYEQVITTDLANKVITTASSINDYNFFVNNAANSSCSFIQYTWGYFNNPEGDYYEFTLGPIESLDMWLKEYEDAKTDALKATGIQFSNEDFFIKQLNNPSGFAGISERESILEYFEYCYLTWTETSVYSVPFSDISINCDSNATIYFWLFDENGKVDSFEGIGLNSLDGLLTDYNLDNNTNYSNDNIRIGSVTYTSNNEELWLRDQDDLMNYFENCMLSRDTSESDCLNFVYPLQVNRTNKQIDDVITLENDEDLVTTFNTNADELTFIFPIKLLGADGTHLIVESNDNLENAIDNSVDYCY</sequence>
<protein>
    <submittedName>
        <fullName evidence="1">Uncharacterized protein</fullName>
    </submittedName>
</protein>